<dbReference type="RefSeq" id="WP_215436222.1">
    <property type="nucleotide sequence ID" value="NZ_AP025943.1"/>
</dbReference>
<proteinExistence type="predicted"/>
<protein>
    <submittedName>
        <fullName evidence="2">Uncharacterized protein</fullName>
    </submittedName>
</protein>
<accession>A0ABM7ZIM6</accession>
<reference evidence="2" key="1">
    <citation type="submission" date="2022-06" db="EMBL/GenBank/DDBJ databases">
        <title>Akkermansia biwalacus sp. nov., an anaerobic mucin-degrading bacterium isolated from human intestine.</title>
        <authorList>
            <person name="Kobayashi Y."/>
            <person name="Inoue S."/>
            <person name="Kawahara T."/>
            <person name="Kohda N."/>
        </authorList>
    </citation>
    <scope>NUCLEOTIDE SEQUENCE</scope>
    <source>
        <strain evidence="2">WON2089</strain>
    </source>
</reference>
<organism evidence="2 3">
    <name type="scientific">Akkermansia biwaensis</name>
    <dbReference type="NCBI Taxonomy" id="2946555"/>
    <lineage>
        <taxon>Bacteria</taxon>
        <taxon>Pseudomonadati</taxon>
        <taxon>Verrucomicrobiota</taxon>
        <taxon>Verrucomicrobiia</taxon>
        <taxon>Verrucomicrobiales</taxon>
        <taxon>Akkermansiaceae</taxon>
        <taxon>Akkermansia</taxon>
    </lineage>
</organism>
<dbReference type="EMBL" id="AP025943">
    <property type="protein sequence ID" value="BDL44527.1"/>
    <property type="molecule type" value="Genomic_DNA"/>
</dbReference>
<evidence type="ECO:0000313" key="2">
    <source>
        <dbReference type="EMBL" id="BDL44527.1"/>
    </source>
</evidence>
<evidence type="ECO:0000256" key="1">
    <source>
        <dbReference type="SAM" id="SignalP"/>
    </source>
</evidence>
<feature type="chain" id="PRO_5045709660" evidence="1">
    <location>
        <begin position="22"/>
        <end position="291"/>
    </location>
</feature>
<evidence type="ECO:0000313" key="3">
    <source>
        <dbReference type="Proteomes" id="UP001062263"/>
    </source>
</evidence>
<keyword evidence="3" id="KW-1185">Reference proteome</keyword>
<name>A0ABM7ZIM6_9BACT</name>
<dbReference type="Proteomes" id="UP001062263">
    <property type="component" value="Chromosome"/>
</dbReference>
<sequence length="291" mass="33936">MNTLPPLYIFVVCLFIGAANAADPNPMLESPACIDSYRQTSPAVQELSSSLRNKLFKSFYEKAKKHTHTFKVTTRDNVDTELREKIWHCYLVALGPTFSFNTYKQTEPEINIDDMSDINQKSKVCLFMEKYIRLVRKTDKIREPEKKRIITRLLLPYYAHILRQFKSAHETNPFRITEDEPQQGGLAHRSAEEQVKKLRHLKMEDLRKLMNEVATGESFINTRNEVFEDEVKELEKTFMEILVSVFPSNYANMEEFLLKAGYSKEDIPDLIDRTVGRNSKTDFLYKGKTPF</sequence>
<gene>
    <name evidence="2" type="ORF">Abiwalacus_21010</name>
</gene>
<keyword evidence="1" id="KW-0732">Signal</keyword>
<feature type="signal peptide" evidence="1">
    <location>
        <begin position="1"/>
        <end position="21"/>
    </location>
</feature>